<dbReference type="GO" id="GO:0016491">
    <property type="term" value="F:oxidoreductase activity"/>
    <property type="evidence" value="ECO:0007669"/>
    <property type="project" value="UniProtKB-KW"/>
</dbReference>
<dbReference type="Proteomes" id="UP000005868">
    <property type="component" value="Chromosome"/>
</dbReference>
<dbReference type="InterPro" id="IPR006076">
    <property type="entry name" value="FAD-dep_OxRdtase"/>
</dbReference>
<reference evidence="4" key="1">
    <citation type="submission" date="2011-10" db="EMBL/GenBank/DDBJ databases">
        <title>The complete genome of chromosome of Thermovirga lienii DSM 17291.</title>
        <authorList>
            <consortium name="US DOE Joint Genome Institute (JGI-PGF)"/>
            <person name="Lucas S."/>
            <person name="Copeland A."/>
            <person name="Lapidus A."/>
            <person name="Glavina del Rio T."/>
            <person name="Dalin E."/>
            <person name="Tice H."/>
            <person name="Bruce D."/>
            <person name="Goodwin L."/>
            <person name="Pitluck S."/>
            <person name="Peters L."/>
            <person name="Mikhailova N."/>
            <person name="Saunders E."/>
            <person name="Kyrpides N."/>
            <person name="Mavromatis K."/>
            <person name="Ivanova N."/>
            <person name="Last F.I."/>
            <person name="Brettin T."/>
            <person name="Detter J.C."/>
            <person name="Han C."/>
            <person name="Larimer F."/>
            <person name="Land M."/>
            <person name="Hauser L."/>
            <person name="Markowitz V."/>
            <person name="Cheng J.-F."/>
            <person name="Hugenholtz P."/>
            <person name="Woyke T."/>
            <person name="Wu D."/>
            <person name="Spring S."/>
            <person name="Schroeder M."/>
            <person name="Brambilla E.-M."/>
            <person name="Klenk H.-P."/>
            <person name="Eisen J.A."/>
        </authorList>
    </citation>
    <scope>NUCLEOTIDE SEQUENCE [LARGE SCALE GENOMIC DNA]</scope>
    <source>
        <strain evidence="4">ATCC BAA-1197 / DSM 17291 / Cas60314</strain>
    </source>
</reference>
<dbReference type="Gene3D" id="3.30.9.10">
    <property type="entry name" value="D-Amino Acid Oxidase, subunit A, domain 2"/>
    <property type="match status" value="1"/>
</dbReference>
<dbReference type="SUPFAM" id="SSF51905">
    <property type="entry name" value="FAD/NAD(P)-binding domain"/>
    <property type="match status" value="1"/>
</dbReference>
<reference evidence="3 4" key="2">
    <citation type="journal article" date="2012" name="Stand. Genomic Sci.">
        <title>Genome sequence of the moderately thermophilic, amino-acid-degrading and sulfur-reducing bacterium Thermovirga lienii type strain (Cas60314(T)).</title>
        <authorList>
            <person name="Goker M."/>
            <person name="Saunders E."/>
            <person name="Lapidus A."/>
            <person name="Nolan M."/>
            <person name="Lucas S."/>
            <person name="Hammon N."/>
            <person name="Deshpande S."/>
            <person name="Cheng J.F."/>
            <person name="Han C."/>
            <person name="Tapia R."/>
            <person name="Goodwin L.A."/>
            <person name="Pitluck S."/>
            <person name="Liolios K."/>
            <person name="Mavromatis K."/>
            <person name="Pagani I."/>
            <person name="Ivanova N."/>
            <person name="Mikhailova N."/>
            <person name="Pati A."/>
            <person name="Chen A."/>
            <person name="Palaniappan K."/>
            <person name="Land M."/>
            <person name="Chang Y.J."/>
            <person name="Jeffries C.D."/>
            <person name="Brambilla E.M."/>
            <person name="Rohde M."/>
            <person name="Spring S."/>
            <person name="Detter J.C."/>
            <person name="Woyke T."/>
            <person name="Bristow J."/>
            <person name="Eisen J.A."/>
            <person name="Markowitz V."/>
            <person name="Hugenholtz P."/>
            <person name="Kyrpides N.C."/>
            <person name="Klenk H.P."/>
        </authorList>
    </citation>
    <scope>NUCLEOTIDE SEQUENCE [LARGE SCALE GENOMIC DNA]</scope>
    <source>
        <strain evidence="4">ATCC BAA-1197 / DSM 17291 / Cas60314</strain>
    </source>
</reference>
<dbReference type="AlphaFoldDB" id="G7V7Q0"/>
<accession>G7V7Q0</accession>
<dbReference type="PANTHER" id="PTHR13847">
    <property type="entry name" value="SARCOSINE DEHYDROGENASE-RELATED"/>
    <property type="match status" value="1"/>
</dbReference>
<evidence type="ECO:0000259" key="2">
    <source>
        <dbReference type="Pfam" id="PF01266"/>
    </source>
</evidence>
<gene>
    <name evidence="3" type="ordered locus">Tlie_1582</name>
</gene>
<dbReference type="OrthoDB" id="9794226at2"/>
<dbReference type="InterPro" id="IPR036188">
    <property type="entry name" value="FAD/NAD-bd_sf"/>
</dbReference>
<dbReference type="KEGG" id="tli:Tlie_1582"/>
<dbReference type="EMBL" id="CP003096">
    <property type="protein sequence ID" value="AER67304.1"/>
    <property type="molecule type" value="Genomic_DNA"/>
</dbReference>
<proteinExistence type="predicted"/>
<sequence>MARQTADVAIIGGGVHGCSVAWHLAKEGLKVVLFERDYLSSGGSGRSAAGIRQQFGTEVNCRLALYNLEKFPVLQEELEYEADLEYDPSGYLWIAYSESQLEQLRKNVALQNSLGINSKILTPEEIKEVAPGLNTEGMLGASWNEKDGHINPHTLTFAYADAAKRLGAVIQTQTLVTGIEVKENKVTGIKTTKGDWDVGSIVCAAGPWSVEVAKWVGLDVPIVPERHQILITEPIERMKHPMTLCLDDGSYFKQCPNGTFMLGWGNPNEKKDTSFESSWEFLLEVSRRVLAKMPCLSEVRVVRQWTGPYDITPDQQAIVGATPVEGFYLDCGWSGHGLQFAPSIGRIMSEIVMGQEPFIDVSVFRFTRFEEGELFFEPACI</sequence>
<organism evidence="3 4">
    <name type="scientific">Thermovirga lienii (strain ATCC BAA-1197 / DSM 17291 / Cas60314)</name>
    <dbReference type="NCBI Taxonomy" id="580340"/>
    <lineage>
        <taxon>Bacteria</taxon>
        <taxon>Thermotogati</taxon>
        <taxon>Synergistota</taxon>
        <taxon>Synergistia</taxon>
        <taxon>Synergistales</taxon>
        <taxon>Thermovirgaceae</taxon>
        <taxon>Thermovirga</taxon>
    </lineage>
</organism>
<name>G7V7Q0_THELD</name>
<keyword evidence="4" id="KW-1185">Reference proteome</keyword>
<dbReference type="eggNOG" id="COG0665">
    <property type="taxonomic scope" value="Bacteria"/>
</dbReference>
<dbReference type="SUPFAM" id="SSF54373">
    <property type="entry name" value="FAD-linked reductases, C-terminal domain"/>
    <property type="match status" value="1"/>
</dbReference>
<dbReference type="Pfam" id="PF01266">
    <property type="entry name" value="DAO"/>
    <property type="match status" value="1"/>
</dbReference>
<evidence type="ECO:0000313" key="4">
    <source>
        <dbReference type="Proteomes" id="UP000005868"/>
    </source>
</evidence>
<evidence type="ECO:0000256" key="1">
    <source>
        <dbReference type="ARBA" id="ARBA00023002"/>
    </source>
</evidence>
<evidence type="ECO:0000313" key="3">
    <source>
        <dbReference type="EMBL" id="AER67304.1"/>
    </source>
</evidence>
<protein>
    <submittedName>
        <fullName evidence="3">FAD dependent oxidoreductase</fullName>
    </submittedName>
</protein>
<dbReference type="HOGENOM" id="CLU_007884_4_1_0"/>
<dbReference type="STRING" id="580340.Tlie_1582"/>
<feature type="domain" description="FAD dependent oxidoreductase" evidence="2">
    <location>
        <begin position="7"/>
        <end position="350"/>
    </location>
</feature>
<dbReference type="Gene3D" id="3.50.50.60">
    <property type="entry name" value="FAD/NAD(P)-binding domain"/>
    <property type="match status" value="1"/>
</dbReference>
<dbReference type="PANTHER" id="PTHR13847:SF287">
    <property type="entry name" value="FAD-DEPENDENT OXIDOREDUCTASE DOMAIN-CONTAINING PROTEIN 1"/>
    <property type="match status" value="1"/>
</dbReference>
<keyword evidence="1" id="KW-0560">Oxidoreductase</keyword>
<dbReference type="GO" id="GO:0005737">
    <property type="term" value="C:cytoplasm"/>
    <property type="evidence" value="ECO:0007669"/>
    <property type="project" value="TreeGrafter"/>
</dbReference>